<dbReference type="SUPFAM" id="SSF55874">
    <property type="entry name" value="ATPase domain of HSP90 chaperone/DNA topoisomerase II/histidine kinase"/>
    <property type="match status" value="1"/>
</dbReference>
<dbReference type="PROSITE" id="PS50109">
    <property type="entry name" value="HIS_KIN"/>
    <property type="match status" value="1"/>
</dbReference>
<keyword evidence="4" id="KW-0808">Transferase</keyword>
<feature type="transmembrane region" description="Helical" evidence="6">
    <location>
        <begin position="231"/>
        <end position="248"/>
    </location>
</feature>
<dbReference type="InterPro" id="IPR036890">
    <property type="entry name" value="HATPase_C_sf"/>
</dbReference>
<dbReference type="EC" id="2.7.13.3" evidence="2"/>
<keyword evidence="3" id="KW-0597">Phosphoprotein</keyword>
<dbReference type="Gene3D" id="3.30.565.10">
    <property type="entry name" value="Histidine kinase-like ATPase, C-terminal domain"/>
    <property type="match status" value="1"/>
</dbReference>
<accession>A0ABV7VIQ5</accession>
<evidence type="ECO:0000256" key="2">
    <source>
        <dbReference type="ARBA" id="ARBA00012438"/>
    </source>
</evidence>
<proteinExistence type="predicted"/>
<feature type="domain" description="Histidine kinase" evidence="7">
    <location>
        <begin position="366"/>
        <end position="586"/>
    </location>
</feature>
<gene>
    <name evidence="8" type="ORF">ACFOOQ_15250</name>
</gene>
<evidence type="ECO:0000256" key="3">
    <source>
        <dbReference type="ARBA" id="ARBA00022553"/>
    </source>
</evidence>
<keyword evidence="5 8" id="KW-0418">Kinase</keyword>
<protein>
    <recommendedName>
        <fullName evidence="2">histidine kinase</fullName>
        <ecNumber evidence="2">2.7.13.3</ecNumber>
    </recommendedName>
</protein>
<evidence type="ECO:0000313" key="9">
    <source>
        <dbReference type="Proteomes" id="UP001595711"/>
    </source>
</evidence>
<dbReference type="EMBL" id="JBHRYJ010000003">
    <property type="protein sequence ID" value="MFC3676913.1"/>
    <property type="molecule type" value="Genomic_DNA"/>
</dbReference>
<feature type="transmembrane region" description="Helical" evidence="6">
    <location>
        <begin position="200"/>
        <end position="219"/>
    </location>
</feature>
<feature type="transmembrane region" description="Helical" evidence="6">
    <location>
        <begin position="269"/>
        <end position="290"/>
    </location>
</feature>
<dbReference type="GO" id="GO:0016301">
    <property type="term" value="F:kinase activity"/>
    <property type="evidence" value="ECO:0007669"/>
    <property type="project" value="UniProtKB-KW"/>
</dbReference>
<keyword evidence="9" id="KW-1185">Reference proteome</keyword>
<comment type="caution">
    <text evidence="8">The sequence shown here is derived from an EMBL/GenBank/DDBJ whole genome shotgun (WGS) entry which is preliminary data.</text>
</comment>
<dbReference type="Proteomes" id="UP001595711">
    <property type="component" value="Unassembled WGS sequence"/>
</dbReference>
<evidence type="ECO:0000259" key="7">
    <source>
        <dbReference type="PROSITE" id="PS50109"/>
    </source>
</evidence>
<feature type="transmembrane region" description="Helical" evidence="6">
    <location>
        <begin position="106"/>
        <end position="124"/>
    </location>
</feature>
<dbReference type="PANTHER" id="PTHR43047:SF63">
    <property type="entry name" value="HISTIDINE KINASE"/>
    <property type="match status" value="1"/>
</dbReference>
<sequence length="597" mass="64926">MAQPSRIIFLTGWICGLVLFVVGQALFTGYPYIEAAWADLAWTLAAAVTAAGCWQASRSSLLAGDSRAWAVVALACLVWLAGQLVWDWIELVDRQLAPFPSVADYLYLLFAPIFAFGIALYRPLRGPAGVTVLQICNLLILLCGMLVAVPLVLHDTLSGIERFDTATFISIAYPVASLAAMLFGFFCYGVFRWGLKRRPLLLLILGLACHAVVSVLYSASLLGNGFSSGDSISVLWLVGFGCMSWGAYEYRLVRETIAVAGNRKAGRRIYVFDRLLPVAVIAVLVALTFFSYQTLARGVVPWLLPPTAMLVVVLAFREWWSFRAELVLHRSSEQSATALAASEQEAQEARRAAEEASRAKSRFLAHMSHELRTPLNAVIGFSEILTQQMFGPLGERYQEYSASILESGRHLLAVINDILDLSKVEAGHYELDEGLVDVGDIADQVCGLLREQGAAARLSMKVQAGADLPLLWADERLIRQILLNLVGNAIKFTPAGGRIVIRVEVAETGGMLLAVQDDGIGMSEADLERALIPFGQAASVQARRAQGTGLGLPLARQFVALHGGELTVQSQPDRGTVVTVLLPAFRLRQPNVDIART</sequence>
<dbReference type="InterPro" id="IPR036097">
    <property type="entry name" value="HisK_dim/P_sf"/>
</dbReference>
<dbReference type="Gene3D" id="1.10.287.130">
    <property type="match status" value="1"/>
</dbReference>
<dbReference type="PRINTS" id="PR00344">
    <property type="entry name" value="BCTRLSENSOR"/>
</dbReference>
<keyword evidence="6" id="KW-0472">Membrane</keyword>
<name>A0ABV7VIQ5_9PROT</name>
<dbReference type="Pfam" id="PF00512">
    <property type="entry name" value="HisKA"/>
    <property type="match status" value="1"/>
</dbReference>
<dbReference type="Pfam" id="PF02518">
    <property type="entry name" value="HATPase_c"/>
    <property type="match status" value="1"/>
</dbReference>
<dbReference type="InterPro" id="IPR003661">
    <property type="entry name" value="HisK_dim/P_dom"/>
</dbReference>
<keyword evidence="6" id="KW-1133">Transmembrane helix</keyword>
<dbReference type="PANTHER" id="PTHR43047">
    <property type="entry name" value="TWO-COMPONENT HISTIDINE PROTEIN KINASE"/>
    <property type="match status" value="1"/>
</dbReference>
<dbReference type="InterPro" id="IPR005467">
    <property type="entry name" value="His_kinase_dom"/>
</dbReference>
<dbReference type="SMART" id="SM00387">
    <property type="entry name" value="HATPase_c"/>
    <property type="match status" value="1"/>
</dbReference>
<dbReference type="InterPro" id="IPR003594">
    <property type="entry name" value="HATPase_dom"/>
</dbReference>
<dbReference type="SUPFAM" id="SSF47384">
    <property type="entry name" value="Homodimeric domain of signal transducing histidine kinase"/>
    <property type="match status" value="1"/>
</dbReference>
<keyword evidence="6" id="KW-0812">Transmembrane</keyword>
<comment type="catalytic activity">
    <reaction evidence="1">
        <text>ATP + protein L-histidine = ADP + protein N-phospho-L-histidine.</text>
        <dbReference type="EC" id="2.7.13.3"/>
    </reaction>
</comment>
<organism evidence="8 9">
    <name type="scientific">Ferrovibrio xuzhouensis</name>
    <dbReference type="NCBI Taxonomy" id="1576914"/>
    <lineage>
        <taxon>Bacteria</taxon>
        <taxon>Pseudomonadati</taxon>
        <taxon>Pseudomonadota</taxon>
        <taxon>Alphaproteobacteria</taxon>
        <taxon>Rhodospirillales</taxon>
        <taxon>Rhodospirillaceae</taxon>
        <taxon>Ferrovibrio</taxon>
    </lineage>
</organism>
<feature type="transmembrane region" description="Helical" evidence="6">
    <location>
        <begin position="7"/>
        <end position="30"/>
    </location>
</feature>
<feature type="transmembrane region" description="Helical" evidence="6">
    <location>
        <begin position="36"/>
        <end position="56"/>
    </location>
</feature>
<feature type="transmembrane region" description="Helical" evidence="6">
    <location>
        <begin position="68"/>
        <end position="86"/>
    </location>
</feature>
<dbReference type="InterPro" id="IPR004358">
    <property type="entry name" value="Sig_transdc_His_kin-like_C"/>
</dbReference>
<feature type="transmembrane region" description="Helical" evidence="6">
    <location>
        <begin position="165"/>
        <end position="188"/>
    </location>
</feature>
<dbReference type="CDD" id="cd00082">
    <property type="entry name" value="HisKA"/>
    <property type="match status" value="1"/>
</dbReference>
<evidence type="ECO:0000256" key="5">
    <source>
        <dbReference type="ARBA" id="ARBA00022777"/>
    </source>
</evidence>
<evidence type="ECO:0000256" key="6">
    <source>
        <dbReference type="SAM" id="Phobius"/>
    </source>
</evidence>
<dbReference type="CDD" id="cd16922">
    <property type="entry name" value="HATPase_EvgS-ArcB-TorS-like"/>
    <property type="match status" value="1"/>
</dbReference>
<evidence type="ECO:0000256" key="1">
    <source>
        <dbReference type="ARBA" id="ARBA00000085"/>
    </source>
</evidence>
<dbReference type="SMART" id="SM00388">
    <property type="entry name" value="HisKA"/>
    <property type="match status" value="1"/>
</dbReference>
<reference evidence="9" key="1">
    <citation type="journal article" date="2019" name="Int. J. Syst. Evol. Microbiol.">
        <title>The Global Catalogue of Microorganisms (GCM) 10K type strain sequencing project: providing services to taxonomists for standard genome sequencing and annotation.</title>
        <authorList>
            <consortium name="The Broad Institute Genomics Platform"/>
            <consortium name="The Broad Institute Genome Sequencing Center for Infectious Disease"/>
            <person name="Wu L."/>
            <person name="Ma J."/>
        </authorList>
    </citation>
    <scope>NUCLEOTIDE SEQUENCE [LARGE SCALE GENOMIC DNA]</scope>
    <source>
        <strain evidence="9">KCTC 42182</strain>
    </source>
</reference>
<feature type="transmembrane region" description="Helical" evidence="6">
    <location>
        <begin position="131"/>
        <end position="153"/>
    </location>
</feature>
<dbReference type="RefSeq" id="WP_379728192.1">
    <property type="nucleotide sequence ID" value="NZ_JBHRYJ010000003.1"/>
</dbReference>
<evidence type="ECO:0000313" key="8">
    <source>
        <dbReference type="EMBL" id="MFC3676913.1"/>
    </source>
</evidence>
<evidence type="ECO:0000256" key="4">
    <source>
        <dbReference type="ARBA" id="ARBA00022679"/>
    </source>
</evidence>